<organism evidence="2 3">
    <name type="scientific">Roseiconus nitratireducens</name>
    <dbReference type="NCBI Taxonomy" id="2605748"/>
    <lineage>
        <taxon>Bacteria</taxon>
        <taxon>Pseudomonadati</taxon>
        <taxon>Planctomycetota</taxon>
        <taxon>Planctomycetia</taxon>
        <taxon>Pirellulales</taxon>
        <taxon>Pirellulaceae</taxon>
        <taxon>Roseiconus</taxon>
    </lineage>
</organism>
<gene>
    <name evidence="2" type="ORF">FYK55_28630</name>
</gene>
<reference evidence="2 3" key="1">
    <citation type="submission" date="2019-08" db="EMBL/GenBank/DDBJ databases">
        <authorList>
            <person name="Dhanesh K."/>
            <person name="Kumar G."/>
            <person name="Sasikala C."/>
            <person name="Venkata Ramana C."/>
        </authorList>
    </citation>
    <scope>NUCLEOTIDE SEQUENCE [LARGE SCALE GENOMIC DNA]</scope>
    <source>
        <strain evidence="2 3">JC645</strain>
    </source>
</reference>
<evidence type="ECO:0000313" key="3">
    <source>
        <dbReference type="Proteomes" id="UP000324479"/>
    </source>
</evidence>
<evidence type="ECO:0000313" key="2">
    <source>
        <dbReference type="EMBL" id="KAA5534201.1"/>
    </source>
</evidence>
<evidence type="ECO:0000259" key="1">
    <source>
        <dbReference type="Pfam" id="PF20454"/>
    </source>
</evidence>
<dbReference type="Pfam" id="PF20454">
    <property type="entry name" value="GpA_nuclease"/>
    <property type="match status" value="1"/>
</dbReference>
<protein>
    <recommendedName>
        <fullName evidence="1">Terminase large subunit GpA endonuclease domain-containing protein</fullName>
    </recommendedName>
</protein>
<comment type="caution">
    <text evidence="2">The sequence shown here is derived from an EMBL/GenBank/DDBJ whole genome shotgun (WGS) entry which is preliminary data.</text>
</comment>
<keyword evidence="3" id="KW-1185">Reference proteome</keyword>
<dbReference type="GO" id="GO:0004519">
    <property type="term" value="F:endonuclease activity"/>
    <property type="evidence" value="ECO:0007669"/>
    <property type="project" value="InterPro"/>
</dbReference>
<dbReference type="EMBL" id="VWOX01000057">
    <property type="protein sequence ID" value="KAA5534201.1"/>
    <property type="molecule type" value="Genomic_DNA"/>
</dbReference>
<accession>A0A5M6CGB7</accession>
<dbReference type="InterPro" id="IPR046454">
    <property type="entry name" value="GpA_endonuclease"/>
</dbReference>
<name>A0A5M6CGB7_9BACT</name>
<proteinExistence type="predicted"/>
<dbReference type="RefSeq" id="WP_150080050.1">
    <property type="nucleotide sequence ID" value="NZ_VWOX01000057.1"/>
</dbReference>
<dbReference type="Proteomes" id="UP000324479">
    <property type="component" value="Unassembled WGS sequence"/>
</dbReference>
<dbReference type="AlphaFoldDB" id="A0A5M6CGB7"/>
<feature type="domain" description="Terminase large subunit GpA endonuclease" evidence="1">
    <location>
        <begin position="12"/>
        <end position="228"/>
    </location>
</feature>
<sequence>MDLGKYLNHWILVAWSESGSGQIVDYGRIEVPTDDLGVEKATAVALREFKDLAQSGWPIGNAHGEIVRPNQVWVDAGYMTPVVYAFCRQMGEKRYRPAVGRGVAQQHRQWYNRPKTTGSIVKHIGEGYHFSYLRTERLQLVEIDSDHWKSRVHARLTTPLETPGAIKLFQAAPHEHMALAKHLTAEQKVEEFVAGKGVVVKWERLRRQNHWFDALYNACAASHFCGVRLVEEHRVRRPRRSLRQMAAEVGNIGDR</sequence>